<proteinExistence type="predicted"/>
<gene>
    <name evidence="2" type="ORF">C8A00DRAFT_29906</name>
</gene>
<dbReference type="Proteomes" id="UP001302745">
    <property type="component" value="Unassembled WGS sequence"/>
</dbReference>
<feature type="compositionally biased region" description="Low complexity" evidence="1">
    <location>
        <begin position="68"/>
        <end position="96"/>
    </location>
</feature>
<evidence type="ECO:0000313" key="2">
    <source>
        <dbReference type="EMBL" id="KAK4157195.1"/>
    </source>
</evidence>
<evidence type="ECO:0000256" key="1">
    <source>
        <dbReference type="SAM" id="MobiDB-lite"/>
    </source>
</evidence>
<comment type="caution">
    <text evidence="2">The sequence shown here is derived from an EMBL/GenBank/DDBJ whole genome shotgun (WGS) entry which is preliminary data.</text>
</comment>
<protein>
    <submittedName>
        <fullName evidence="2">Uncharacterized protein</fullName>
    </submittedName>
</protein>
<reference evidence="2" key="2">
    <citation type="submission" date="2023-05" db="EMBL/GenBank/DDBJ databases">
        <authorList>
            <consortium name="Lawrence Berkeley National Laboratory"/>
            <person name="Steindorff A."/>
            <person name="Hensen N."/>
            <person name="Bonometti L."/>
            <person name="Westerberg I."/>
            <person name="Brannstrom I.O."/>
            <person name="Guillou S."/>
            <person name="Cros-Aarteil S."/>
            <person name="Calhoun S."/>
            <person name="Haridas S."/>
            <person name="Kuo A."/>
            <person name="Mondo S."/>
            <person name="Pangilinan J."/>
            <person name="Riley R."/>
            <person name="Labutti K."/>
            <person name="Andreopoulos B."/>
            <person name="Lipzen A."/>
            <person name="Chen C."/>
            <person name="Yanf M."/>
            <person name="Daum C."/>
            <person name="Ng V."/>
            <person name="Clum A."/>
            <person name="Ohm R."/>
            <person name="Martin F."/>
            <person name="Silar P."/>
            <person name="Natvig D."/>
            <person name="Lalanne C."/>
            <person name="Gautier V."/>
            <person name="Ament-Velasquez S.L."/>
            <person name="Kruys A."/>
            <person name="Hutchinson M.I."/>
            <person name="Powell A.J."/>
            <person name="Barry K."/>
            <person name="Miller A.N."/>
            <person name="Grigoriev I.V."/>
            <person name="Debuchy R."/>
            <person name="Gladieux P."/>
            <person name="Thoren M.H."/>
            <person name="Johannesson H."/>
        </authorList>
    </citation>
    <scope>NUCLEOTIDE SEQUENCE</scope>
    <source>
        <strain evidence="2">CBS 538.74</strain>
    </source>
</reference>
<keyword evidence="3" id="KW-1185">Reference proteome</keyword>
<feature type="region of interest" description="Disordered" evidence="1">
    <location>
        <begin position="17"/>
        <end position="130"/>
    </location>
</feature>
<reference evidence="2" key="1">
    <citation type="journal article" date="2023" name="Mol. Phylogenet. Evol.">
        <title>Genome-scale phylogeny and comparative genomics of the fungal order Sordariales.</title>
        <authorList>
            <person name="Hensen N."/>
            <person name="Bonometti L."/>
            <person name="Westerberg I."/>
            <person name="Brannstrom I.O."/>
            <person name="Guillou S."/>
            <person name="Cros-Aarteil S."/>
            <person name="Calhoun S."/>
            <person name="Haridas S."/>
            <person name="Kuo A."/>
            <person name="Mondo S."/>
            <person name="Pangilinan J."/>
            <person name="Riley R."/>
            <person name="LaButti K."/>
            <person name="Andreopoulos B."/>
            <person name="Lipzen A."/>
            <person name="Chen C."/>
            <person name="Yan M."/>
            <person name="Daum C."/>
            <person name="Ng V."/>
            <person name="Clum A."/>
            <person name="Steindorff A."/>
            <person name="Ohm R.A."/>
            <person name="Martin F."/>
            <person name="Silar P."/>
            <person name="Natvig D.O."/>
            <person name="Lalanne C."/>
            <person name="Gautier V."/>
            <person name="Ament-Velasquez S.L."/>
            <person name="Kruys A."/>
            <person name="Hutchinson M.I."/>
            <person name="Powell A.J."/>
            <person name="Barry K."/>
            <person name="Miller A.N."/>
            <person name="Grigoriev I.V."/>
            <person name="Debuchy R."/>
            <person name="Gladieux P."/>
            <person name="Hiltunen Thoren M."/>
            <person name="Johannesson H."/>
        </authorList>
    </citation>
    <scope>NUCLEOTIDE SEQUENCE</scope>
    <source>
        <strain evidence="2">CBS 538.74</strain>
    </source>
</reference>
<accession>A0AAN6VTL3</accession>
<dbReference type="EMBL" id="MU856854">
    <property type="protein sequence ID" value="KAK4157195.1"/>
    <property type="molecule type" value="Genomic_DNA"/>
</dbReference>
<feature type="compositionally biased region" description="Basic and acidic residues" evidence="1">
    <location>
        <begin position="106"/>
        <end position="118"/>
    </location>
</feature>
<name>A0AAN6VTL3_9PEZI</name>
<dbReference type="AlphaFoldDB" id="A0AAN6VTL3"/>
<organism evidence="2 3">
    <name type="scientific">Chaetomidium leptoderma</name>
    <dbReference type="NCBI Taxonomy" id="669021"/>
    <lineage>
        <taxon>Eukaryota</taxon>
        <taxon>Fungi</taxon>
        <taxon>Dikarya</taxon>
        <taxon>Ascomycota</taxon>
        <taxon>Pezizomycotina</taxon>
        <taxon>Sordariomycetes</taxon>
        <taxon>Sordariomycetidae</taxon>
        <taxon>Sordariales</taxon>
        <taxon>Chaetomiaceae</taxon>
        <taxon>Chaetomidium</taxon>
    </lineage>
</organism>
<sequence length="130" mass="13510">MIAAVAVTIPGLMYLRKPGASRQGSAGETLVKQAESVKEETKAVAQAVSTPEAKKEEGIQEPQTPNQESASSTLESASSTLESASSSGSEGAPTPSRSSSGSTEMDDSRESQAQKLTDKLPSQRVDPTQK</sequence>
<evidence type="ECO:0000313" key="3">
    <source>
        <dbReference type="Proteomes" id="UP001302745"/>
    </source>
</evidence>